<gene>
    <name evidence="4" type="ORF">Tsubulata_039744</name>
</gene>
<dbReference type="PROSITE" id="PS00284">
    <property type="entry name" value="SERPIN"/>
    <property type="match status" value="2"/>
</dbReference>
<sequence length="775" mass="88356">MESLTRLAIQVFLTEIDGEEDSNKNVVLSPLSLNCIVNMVAAGTKGETLKQFLGFLDCKSVDDLKTQSSRIMELAIKLEKSRKPQAPTLSIVNGIWVDRQFTIKPSYQQMAKDIYKAEAKTVDFRREGEKVRKEVNLWVEKHTKKRIKNFLPGGCFSGGNAGIMLANALYFRAKWCSPFRTSKTKREDFHLLNGQTIKVPTMKKEHTSELYASFEGFQVLCMAFRSIDHKVFNMYFLLPDERDGLEEMLQRLNDDPGLLSNLGTRKGRFSKIWIPKLKFSYEFQAKETMEDLGLVLPFRPAGEFTEMVVGSSPSSDQLYVSDIIHKSCIEVDEKGAKGAAATGLHLVTMARRTCKPPPPRTFVADHPFMFMIEGHMDHEIVFTGVRRVFSTLINYFHHGVLDTAGHTTFSHTNRWRRSLQQERSKGETLKQFLGFLDCKSIDDLKTQSSRIMEHATKLEKSCKPQAPTFSIVNGIWVDRQFTIKPSYQQMAKDIYKAEAKTVDFRREGEKVRKEVNLWVEKHTKKRIKNLLPQGCFSDGSAGIVLANALYFRAKWCSPFHTSKTEREDFHLLNGQTIKVPTMKKEHTSGLYASFEGFQVLCMAFRSIDHKVFNMYFLLPDERDGLEEMLQRLNDDPGLLSNLGTRKGRFSKIWIPKLKFSYEFQAKETMEDLGLVLPFRPAGEFTEMVVGSSPSSDQLYVSDIIHKSCIEVDEKGAKAAAATGLLYLVRMAARRTCKPPPPRTFVADHPFMFMIEGHMDHEIVFTGVVLNPLLKN</sequence>
<comment type="caution">
    <text evidence="4">The sequence shown here is derived from an EMBL/GenBank/DDBJ whole genome shotgun (WGS) entry which is preliminary data.</text>
</comment>
<dbReference type="AlphaFoldDB" id="A0A9Q0FGB0"/>
<dbReference type="SMART" id="SM00093">
    <property type="entry name" value="SERPIN"/>
    <property type="match status" value="2"/>
</dbReference>
<evidence type="ECO:0000313" key="4">
    <source>
        <dbReference type="EMBL" id="KAJ4830180.1"/>
    </source>
</evidence>
<dbReference type="CDD" id="cd02043">
    <property type="entry name" value="serpinP_plants"/>
    <property type="match status" value="1"/>
</dbReference>
<dbReference type="Gene3D" id="2.30.39.10">
    <property type="entry name" value="Alpha-1-antitrypsin, domain 1"/>
    <property type="match status" value="2"/>
</dbReference>
<dbReference type="PANTHER" id="PTHR11461">
    <property type="entry name" value="SERINE PROTEASE INHIBITOR, SERPIN"/>
    <property type="match status" value="1"/>
</dbReference>
<evidence type="ECO:0000313" key="5">
    <source>
        <dbReference type="Proteomes" id="UP001141552"/>
    </source>
</evidence>
<dbReference type="InterPro" id="IPR023795">
    <property type="entry name" value="Serpin_CS"/>
</dbReference>
<dbReference type="Pfam" id="PF00079">
    <property type="entry name" value="Serpin"/>
    <property type="match status" value="2"/>
</dbReference>
<dbReference type="Proteomes" id="UP001141552">
    <property type="component" value="Unassembled WGS sequence"/>
</dbReference>
<dbReference type="InterPro" id="IPR023796">
    <property type="entry name" value="Serpin_dom"/>
</dbReference>
<name>A0A9Q0FGB0_9ROSI</name>
<dbReference type="InterPro" id="IPR042178">
    <property type="entry name" value="Serpin_sf_1"/>
</dbReference>
<proteinExistence type="inferred from homology"/>
<dbReference type="InterPro" id="IPR042185">
    <property type="entry name" value="Serpin_sf_2"/>
</dbReference>
<organism evidence="4 5">
    <name type="scientific">Turnera subulata</name>
    <dbReference type="NCBI Taxonomy" id="218843"/>
    <lineage>
        <taxon>Eukaryota</taxon>
        <taxon>Viridiplantae</taxon>
        <taxon>Streptophyta</taxon>
        <taxon>Embryophyta</taxon>
        <taxon>Tracheophyta</taxon>
        <taxon>Spermatophyta</taxon>
        <taxon>Magnoliopsida</taxon>
        <taxon>eudicotyledons</taxon>
        <taxon>Gunneridae</taxon>
        <taxon>Pentapetalae</taxon>
        <taxon>rosids</taxon>
        <taxon>fabids</taxon>
        <taxon>Malpighiales</taxon>
        <taxon>Passifloraceae</taxon>
        <taxon>Turnera</taxon>
    </lineage>
</organism>
<feature type="domain" description="Serpin" evidence="3">
    <location>
        <begin position="409"/>
        <end position="771"/>
    </location>
</feature>
<dbReference type="GO" id="GO:0004867">
    <property type="term" value="F:serine-type endopeptidase inhibitor activity"/>
    <property type="evidence" value="ECO:0007669"/>
    <property type="project" value="InterPro"/>
</dbReference>
<dbReference type="PANTHER" id="PTHR11461:SF340">
    <property type="entry name" value="SERPIN DOMAIN-CONTAINING PROTEIN"/>
    <property type="match status" value="1"/>
</dbReference>
<protein>
    <recommendedName>
        <fullName evidence="3">Serpin domain-containing protein</fullName>
    </recommendedName>
</protein>
<feature type="domain" description="Serpin" evidence="3">
    <location>
        <begin position="11"/>
        <end position="391"/>
    </location>
</feature>
<comment type="similarity">
    <text evidence="1 2">Belongs to the serpin family.</text>
</comment>
<evidence type="ECO:0000256" key="2">
    <source>
        <dbReference type="RuleBase" id="RU000411"/>
    </source>
</evidence>
<keyword evidence="5" id="KW-1185">Reference proteome</keyword>
<evidence type="ECO:0000256" key="1">
    <source>
        <dbReference type="ARBA" id="ARBA00009500"/>
    </source>
</evidence>
<dbReference type="InterPro" id="IPR000215">
    <property type="entry name" value="Serpin_fam"/>
</dbReference>
<dbReference type="Gene3D" id="3.30.497.10">
    <property type="entry name" value="Antithrombin, subunit I, domain 2"/>
    <property type="match status" value="2"/>
</dbReference>
<reference evidence="4" key="2">
    <citation type="journal article" date="2023" name="Plants (Basel)">
        <title>Annotation of the Turnera subulata (Passifloraceae) Draft Genome Reveals the S-Locus Evolved after the Divergence of Turneroideae from Passifloroideae in a Stepwise Manner.</title>
        <authorList>
            <person name="Henning P.M."/>
            <person name="Roalson E.H."/>
            <person name="Mir W."/>
            <person name="McCubbin A.G."/>
            <person name="Shore J.S."/>
        </authorList>
    </citation>
    <scope>NUCLEOTIDE SEQUENCE</scope>
    <source>
        <strain evidence="4">F60SS</strain>
    </source>
</reference>
<dbReference type="SUPFAM" id="SSF56574">
    <property type="entry name" value="Serpins"/>
    <property type="match status" value="2"/>
</dbReference>
<evidence type="ECO:0000259" key="3">
    <source>
        <dbReference type="SMART" id="SM00093"/>
    </source>
</evidence>
<dbReference type="GO" id="GO:0005615">
    <property type="term" value="C:extracellular space"/>
    <property type="evidence" value="ECO:0007669"/>
    <property type="project" value="InterPro"/>
</dbReference>
<accession>A0A9Q0FGB0</accession>
<dbReference type="OrthoDB" id="671595at2759"/>
<reference evidence="4" key="1">
    <citation type="submission" date="2022-02" db="EMBL/GenBank/DDBJ databases">
        <authorList>
            <person name="Henning P.M."/>
            <person name="McCubbin A.G."/>
            <person name="Shore J.S."/>
        </authorList>
    </citation>
    <scope>NUCLEOTIDE SEQUENCE</scope>
    <source>
        <strain evidence="4">F60SS</strain>
        <tissue evidence="4">Leaves</tissue>
    </source>
</reference>
<dbReference type="InterPro" id="IPR036186">
    <property type="entry name" value="Serpin_sf"/>
</dbReference>
<dbReference type="EMBL" id="JAKUCV010005712">
    <property type="protein sequence ID" value="KAJ4830180.1"/>
    <property type="molecule type" value="Genomic_DNA"/>
</dbReference>